<accession>A0A1Y1IE39</accession>
<dbReference type="AlphaFoldDB" id="A0A1Y1IE39"/>
<name>A0A1Y1IE39_KLENI</name>
<keyword evidence="2" id="KW-1185">Reference proteome</keyword>
<organism evidence="1 2">
    <name type="scientific">Klebsormidium nitens</name>
    <name type="common">Green alga</name>
    <name type="synonym">Ulothrix nitens</name>
    <dbReference type="NCBI Taxonomy" id="105231"/>
    <lineage>
        <taxon>Eukaryota</taxon>
        <taxon>Viridiplantae</taxon>
        <taxon>Streptophyta</taxon>
        <taxon>Klebsormidiophyceae</taxon>
        <taxon>Klebsormidiales</taxon>
        <taxon>Klebsormidiaceae</taxon>
        <taxon>Klebsormidium</taxon>
    </lineage>
</organism>
<protein>
    <submittedName>
        <fullName evidence="1">Uncharacterized protein</fullName>
    </submittedName>
</protein>
<dbReference type="EMBL" id="DF237272">
    <property type="protein sequence ID" value="GAQ86966.1"/>
    <property type="molecule type" value="Genomic_DNA"/>
</dbReference>
<reference evidence="1 2" key="1">
    <citation type="journal article" date="2014" name="Nat. Commun.">
        <title>Klebsormidium flaccidum genome reveals primary factors for plant terrestrial adaptation.</title>
        <authorList>
            <person name="Hori K."/>
            <person name="Maruyama F."/>
            <person name="Fujisawa T."/>
            <person name="Togashi T."/>
            <person name="Yamamoto N."/>
            <person name="Seo M."/>
            <person name="Sato S."/>
            <person name="Yamada T."/>
            <person name="Mori H."/>
            <person name="Tajima N."/>
            <person name="Moriyama T."/>
            <person name="Ikeuchi M."/>
            <person name="Watanabe M."/>
            <person name="Wada H."/>
            <person name="Kobayashi K."/>
            <person name="Saito M."/>
            <person name="Masuda T."/>
            <person name="Sasaki-Sekimoto Y."/>
            <person name="Mashiguchi K."/>
            <person name="Awai K."/>
            <person name="Shimojima M."/>
            <person name="Masuda S."/>
            <person name="Iwai M."/>
            <person name="Nobusawa T."/>
            <person name="Narise T."/>
            <person name="Kondo S."/>
            <person name="Saito H."/>
            <person name="Sato R."/>
            <person name="Murakawa M."/>
            <person name="Ihara Y."/>
            <person name="Oshima-Yamada Y."/>
            <person name="Ohtaka K."/>
            <person name="Satoh M."/>
            <person name="Sonobe K."/>
            <person name="Ishii M."/>
            <person name="Ohtani R."/>
            <person name="Kanamori-Sato M."/>
            <person name="Honoki R."/>
            <person name="Miyazaki D."/>
            <person name="Mochizuki H."/>
            <person name="Umetsu J."/>
            <person name="Higashi K."/>
            <person name="Shibata D."/>
            <person name="Kamiya Y."/>
            <person name="Sato N."/>
            <person name="Nakamura Y."/>
            <person name="Tabata S."/>
            <person name="Ida S."/>
            <person name="Kurokawa K."/>
            <person name="Ohta H."/>
        </authorList>
    </citation>
    <scope>NUCLEOTIDE SEQUENCE [LARGE SCALE GENOMIC DNA]</scope>
    <source>
        <strain evidence="1 2">NIES-2285</strain>
    </source>
</reference>
<evidence type="ECO:0000313" key="1">
    <source>
        <dbReference type="EMBL" id="GAQ86966.1"/>
    </source>
</evidence>
<sequence length="349" mass="39561">MRRNMASVKEEQLRRYPIRQSLAKAQPSGDETRYLLPRGLNEEGGVRNAKRQRANAVKESSGILNVIFQDRVQAFRHERGQTMGDLFSDAIQHFDVAAAERKHYELRDTQGAVCPSKSLVESLLEGQTEGLEGPETTLHLIKKTQQLELHQCWQFDPLKDLRKWRVDPAYAAKYETILSDEDGVIRIASTQAVPVTEEHPIGILLTSKDLSARLFGRDTWTITISDFAHDNVDPDAYGAMVSCSEFGHLYDHEKKVRNPMIILNEDAYSLAGINSSMAISYATMGFMWDCVARTLMMFEVLPSGAWRLRRTVDASWDLSQPAVYVRRRYAVERVITIKTGLPPPSFCLL</sequence>
<evidence type="ECO:0000313" key="2">
    <source>
        <dbReference type="Proteomes" id="UP000054558"/>
    </source>
</evidence>
<proteinExistence type="predicted"/>
<gene>
    <name evidence="1" type="ORF">KFL_003230110</name>
</gene>
<dbReference type="Proteomes" id="UP000054558">
    <property type="component" value="Unassembled WGS sequence"/>
</dbReference>